<accession>A0A8S1VLK5</accession>
<evidence type="ECO:0000313" key="1">
    <source>
        <dbReference type="EMBL" id="CAD8177767.1"/>
    </source>
</evidence>
<dbReference type="Proteomes" id="UP000683925">
    <property type="component" value="Unassembled WGS sequence"/>
</dbReference>
<sequence length="107" mass="12304">MNLQLLQLKSVKKVCSNIHPSEFVINFSPNEYECSFHDKQNILQFSMHPGQSNQQLIMLIFNDIKPPALLKPFLIQRVLLLCLIRVVVIVHTNAPGQTELEDEVSDY</sequence>
<evidence type="ECO:0000313" key="2">
    <source>
        <dbReference type="Proteomes" id="UP000683925"/>
    </source>
</evidence>
<organism evidence="1 2">
    <name type="scientific">Paramecium octaurelia</name>
    <dbReference type="NCBI Taxonomy" id="43137"/>
    <lineage>
        <taxon>Eukaryota</taxon>
        <taxon>Sar</taxon>
        <taxon>Alveolata</taxon>
        <taxon>Ciliophora</taxon>
        <taxon>Intramacronucleata</taxon>
        <taxon>Oligohymenophorea</taxon>
        <taxon>Peniculida</taxon>
        <taxon>Parameciidae</taxon>
        <taxon>Paramecium</taxon>
    </lineage>
</organism>
<reference evidence="1" key="1">
    <citation type="submission" date="2021-01" db="EMBL/GenBank/DDBJ databases">
        <authorList>
            <consortium name="Genoscope - CEA"/>
            <person name="William W."/>
        </authorList>
    </citation>
    <scope>NUCLEOTIDE SEQUENCE</scope>
</reference>
<dbReference type="EMBL" id="CAJJDP010000068">
    <property type="protein sequence ID" value="CAD8177767.1"/>
    <property type="molecule type" value="Genomic_DNA"/>
</dbReference>
<protein>
    <submittedName>
        <fullName evidence="1">Uncharacterized protein</fullName>
    </submittedName>
</protein>
<name>A0A8S1VLK5_PAROT</name>
<proteinExistence type="predicted"/>
<keyword evidence="2" id="KW-1185">Reference proteome</keyword>
<comment type="caution">
    <text evidence="1">The sequence shown here is derived from an EMBL/GenBank/DDBJ whole genome shotgun (WGS) entry which is preliminary data.</text>
</comment>
<gene>
    <name evidence="1" type="ORF">POCTA_138.1.T0690224</name>
</gene>
<dbReference type="AlphaFoldDB" id="A0A8S1VLK5"/>